<protein>
    <submittedName>
        <fullName evidence="1">Uncharacterized protein</fullName>
    </submittedName>
</protein>
<dbReference type="AlphaFoldDB" id="A0AA41Y6E4"/>
<name>A0AA41Y6E4_9BACT</name>
<evidence type="ECO:0000313" key="2">
    <source>
        <dbReference type="Proteomes" id="UP001163821"/>
    </source>
</evidence>
<dbReference type="Proteomes" id="UP001163821">
    <property type="component" value="Unassembled WGS sequence"/>
</dbReference>
<gene>
    <name evidence="1" type="ORF">N2K84_08605</name>
</gene>
<keyword evidence="2" id="KW-1185">Reference proteome</keyword>
<comment type="caution">
    <text evidence="1">The sequence shown here is derived from an EMBL/GenBank/DDBJ whole genome shotgun (WGS) entry which is preliminary data.</text>
</comment>
<sequence>MEKLPVMQLINREMKRKKLNPADISKSLGLSYTAAHRMFLRPTIQVQRLAELSELLGYNFFRELDGKLPYDEPEVVDHPETNALKERIKELEIENRTLKEMVGKMMGH</sequence>
<accession>A0AA41Y6E4</accession>
<dbReference type="RefSeq" id="WP_282591387.1">
    <property type="nucleotide sequence ID" value="NZ_JAPAAF010000009.1"/>
</dbReference>
<proteinExistence type="predicted"/>
<reference evidence="1" key="1">
    <citation type="submission" date="2022-10" db="EMBL/GenBank/DDBJ databases">
        <title>Gaoshiqiia sediminis gen. nov., sp. nov., isolated from coastal sediment.</title>
        <authorList>
            <person name="Yu W.X."/>
            <person name="Mu D.S."/>
            <person name="Du J.Z."/>
            <person name="Liang Y.Q."/>
        </authorList>
    </citation>
    <scope>NUCLEOTIDE SEQUENCE</scope>
    <source>
        <strain evidence="1">A06</strain>
    </source>
</reference>
<evidence type="ECO:0000313" key="1">
    <source>
        <dbReference type="EMBL" id="MCW0482784.1"/>
    </source>
</evidence>
<dbReference type="EMBL" id="JAPAAF010000009">
    <property type="protein sequence ID" value="MCW0482784.1"/>
    <property type="molecule type" value="Genomic_DNA"/>
</dbReference>
<organism evidence="1 2">
    <name type="scientific">Gaoshiqia sediminis</name>
    <dbReference type="NCBI Taxonomy" id="2986998"/>
    <lineage>
        <taxon>Bacteria</taxon>
        <taxon>Pseudomonadati</taxon>
        <taxon>Bacteroidota</taxon>
        <taxon>Bacteroidia</taxon>
        <taxon>Marinilabiliales</taxon>
        <taxon>Prolixibacteraceae</taxon>
        <taxon>Gaoshiqia</taxon>
    </lineage>
</organism>